<evidence type="ECO:0008006" key="11">
    <source>
        <dbReference type="Google" id="ProtNLM"/>
    </source>
</evidence>
<evidence type="ECO:0000256" key="4">
    <source>
        <dbReference type="ARBA" id="ARBA00023002"/>
    </source>
</evidence>
<keyword evidence="3 7" id="KW-0479">Metal-binding</keyword>
<dbReference type="Proteomes" id="UP001457282">
    <property type="component" value="Unassembled WGS sequence"/>
</dbReference>
<evidence type="ECO:0000313" key="10">
    <source>
        <dbReference type="Proteomes" id="UP001457282"/>
    </source>
</evidence>
<dbReference type="GO" id="GO:0020037">
    <property type="term" value="F:heme binding"/>
    <property type="evidence" value="ECO:0007669"/>
    <property type="project" value="InterPro"/>
</dbReference>
<sequence length="97" mass="10822">MDNVAIAEKSKSNEQGPSRGVSNVDSKGFDFEFISFGDGRRICPGISFGVSKIELALSQLLYHFDWQRTNGIQPDQLDMSETSGVTFRRIGERMICT</sequence>
<dbReference type="InterPro" id="IPR017972">
    <property type="entry name" value="Cyt_P450_CS"/>
</dbReference>
<evidence type="ECO:0000256" key="3">
    <source>
        <dbReference type="ARBA" id="ARBA00022723"/>
    </source>
</evidence>
<keyword evidence="6 7" id="KW-0503">Monooxygenase</keyword>
<dbReference type="InterPro" id="IPR001128">
    <property type="entry name" value="Cyt_P450"/>
</dbReference>
<dbReference type="InterPro" id="IPR052306">
    <property type="entry name" value="CYP450_71D"/>
</dbReference>
<protein>
    <recommendedName>
        <fullName evidence="11">Cytochrome P450</fullName>
    </recommendedName>
</protein>
<dbReference type="PANTHER" id="PTHR47953:SF5">
    <property type="entry name" value="CYTOCHROME P450 71AV8-LIKE"/>
    <property type="match status" value="1"/>
</dbReference>
<evidence type="ECO:0000256" key="7">
    <source>
        <dbReference type="RuleBase" id="RU000461"/>
    </source>
</evidence>
<dbReference type="GO" id="GO:0005506">
    <property type="term" value="F:iron ion binding"/>
    <property type="evidence" value="ECO:0007669"/>
    <property type="project" value="InterPro"/>
</dbReference>
<evidence type="ECO:0000256" key="6">
    <source>
        <dbReference type="ARBA" id="ARBA00023033"/>
    </source>
</evidence>
<evidence type="ECO:0000256" key="2">
    <source>
        <dbReference type="ARBA" id="ARBA00022617"/>
    </source>
</evidence>
<accession>A0AAW1WNF7</accession>
<keyword evidence="5 7" id="KW-0408">Iron</keyword>
<comment type="caution">
    <text evidence="9">The sequence shown here is derived from an EMBL/GenBank/DDBJ whole genome shotgun (WGS) entry which is preliminary data.</text>
</comment>
<keyword evidence="4 7" id="KW-0560">Oxidoreductase</keyword>
<dbReference type="Pfam" id="PF00067">
    <property type="entry name" value="p450"/>
    <property type="match status" value="1"/>
</dbReference>
<reference evidence="9 10" key="1">
    <citation type="journal article" date="2023" name="G3 (Bethesda)">
        <title>A chromosome-length genome assembly and annotation of blackberry (Rubus argutus, cv. 'Hillquist').</title>
        <authorList>
            <person name="Bruna T."/>
            <person name="Aryal R."/>
            <person name="Dudchenko O."/>
            <person name="Sargent D.J."/>
            <person name="Mead D."/>
            <person name="Buti M."/>
            <person name="Cavallini A."/>
            <person name="Hytonen T."/>
            <person name="Andres J."/>
            <person name="Pham M."/>
            <person name="Weisz D."/>
            <person name="Mascagni F."/>
            <person name="Usai G."/>
            <person name="Natali L."/>
            <person name="Bassil N."/>
            <person name="Fernandez G.E."/>
            <person name="Lomsadze A."/>
            <person name="Armour M."/>
            <person name="Olukolu B."/>
            <person name="Poorten T."/>
            <person name="Britton C."/>
            <person name="Davik J."/>
            <person name="Ashrafi H."/>
            <person name="Aiden E.L."/>
            <person name="Borodovsky M."/>
            <person name="Worthington M."/>
        </authorList>
    </citation>
    <scope>NUCLEOTIDE SEQUENCE [LARGE SCALE GENOMIC DNA]</scope>
    <source>
        <strain evidence="9">PI 553951</strain>
    </source>
</reference>
<keyword evidence="2 7" id="KW-0349">Heme</keyword>
<dbReference type="PANTHER" id="PTHR47953">
    <property type="entry name" value="OS08G0105600 PROTEIN"/>
    <property type="match status" value="1"/>
</dbReference>
<evidence type="ECO:0000256" key="8">
    <source>
        <dbReference type="SAM" id="MobiDB-lite"/>
    </source>
</evidence>
<proteinExistence type="inferred from homology"/>
<dbReference type="GO" id="GO:0016705">
    <property type="term" value="F:oxidoreductase activity, acting on paired donors, with incorporation or reduction of molecular oxygen"/>
    <property type="evidence" value="ECO:0007669"/>
    <property type="project" value="InterPro"/>
</dbReference>
<gene>
    <name evidence="9" type="ORF">M0R45_033841</name>
</gene>
<feature type="compositionally biased region" description="Polar residues" evidence="8">
    <location>
        <begin position="13"/>
        <end position="25"/>
    </location>
</feature>
<feature type="region of interest" description="Disordered" evidence="8">
    <location>
        <begin position="1"/>
        <end position="25"/>
    </location>
</feature>
<dbReference type="GO" id="GO:0004497">
    <property type="term" value="F:monooxygenase activity"/>
    <property type="evidence" value="ECO:0007669"/>
    <property type="project" value="UniProtKB-KW"/>
</dbReference>
<evidence type="ECO:0000256" key="1">
    <source>
        <dbReference type="ARBA" id="ARBA00010617"/>
    </source>
</evidence>
<dbReference type="PROSITE" id="PS00086">
    <property type="entry name" value="CYTOCHROME_P450"/>
    <property type="match status" value="1"/>
</dbReference>
<comment type="similarity">
    <text evidence="1 7">Belongs to the cytochrome P450 family.</text>
</comment>
<evidence type="ECO:0000256" key="5">
    <source>
        <dbReference type="ARBA" id="ARBA00023004"/>
    </source>
</evidence>
<dbReference type="SUPFAM" id="SSF48264">
    <property type="entry name" value="Cytochrome P450"/>
    <property type="match status" value="1"/>
</dbReference>
<dbReference type="AlphaFoldDB" id="A0AAW1WNF7"/>
<dbReference type="Gene3D" id="1.10.630.10">
    <property type="entry name" value="Cytochrome P450"/>
    <property type="match status" value="1"/>
</dbReference>
<name>A0AAW1WNF7_RUBAR</name>
<dbReference type="EMBL" id="JBEDUW010000006">
    <property type="protein sequence ID" value="KAK9925519.1"/>
    <property type="molecule type" value="Genomic_DNA"/>
</dbReference>
<organism evidence="9 10">
    <name type="scientific">Rubus argutus</name>
    <name type="common">Southern blackberry</name>
    <dbReference type="NCBI Taxonomy" id="59490"/>
    <lineage>
        <taxon>Eukaryota</taxon>
        <taxon>Viridiplantae</taxon>
        <taxon>Streptophyta</taxon>
        <taxon>Embryophyta</taxon>
        <taxon>Tracheophyta</taxon>
        <taxon>Spermatophyta</taxon>
        <taxon>Magnoliopsida</taxon>
        <taxon>eudicotyledons</taxon>
        <taxon>Gunneridae</taxon>
        <taxon>Pentapetalae</taxon>
        <taxon>rosids</taxon>
        <taxon>fabids</taxon>
        <taxon>Rosales</taxon>
        <taxon>Rosaceae</taxon>
        <taxon>Rosoideae</taxon>
        <taxon>Rosoideae incertae sedis</taxon>
        <taxon>Rubus</taxon>
    </lineage>
</organism>
<dbReference type="InterPro" id="IPR036396">
    <property type="entry name" value="Cyt_P450_sf"/>
</dbReference>
<evidence type="ECO:0000313" key="9">
    <source>
        <dbReference type="EMBL" id="KAK9925519.1"/>
    </source>
</evidence>
<keyword evidence="10" id="KW-1185">Reference proteome</keyword>